<evidence type="ECO:0000313" key="4">
    <source>
        <dbReference type="Proteomes" id="UP000234462"/>
    </source>
</evidence>
<dbReference type="RefSeq" id="WP_180951884.1">
    <property type="nucleotide sequence ID" value="NZ_FXZM01000007.1"/>
</dbReference>
<dbReference type="Gene3D" id="3.40.190.170">
    <property type="entry name" value="Bacterial extracellular solute-binding protein, family 7"/>
    <property type="match status" value="1"/>
</dbReference>
<keyword evidence="1 2" id="KW-0732">Signal</keyword>
<dbReference type="AlphaFoldDB" id="A0A2H1L563"/>
<sequence>MAARTRHFFALGASLAGLALVSGCAGGVSSSDDSSGDSVEFGSDPQEFQEALADMDPVELTFQAGSRNGTDHTGLREQDFADAIEEISGGKITINTVWGQPIAPYDEVTEAVADGRIDIGLEIPIYTPSKYPAITSLINIAPTAPADPYFYEMVTTAAAQDVAWNTEEILDDYRDKGANVLVPLEFEYSGALACTEPVTSSEELDGKQLRVASAADFAIAEELGATPVSMQYVETYEALQRNTIDCTFGALKIQTGSGFLEVAPYVAFPTESSFSRNPTSILMGQQIEALPVAAQQLIFDQALVYFTGHHEAKAKYNSEAIADIDEHGGDVMQLDAGAEEDLSSALDGLRQQTLETDALDGEALNADFNAALDKWEGIAEELGYAPSGDYREFARTFDEEPFTVEDFAQRVFEDVYLPHRPS</sequence>
<evidence type="ECO:0000313" key="3">
    <source>
        <dbReference type="EMBL" id="SMY12044.1"/>
    </source>
</evidence>
<accession>A0A2H1L563</accession>
<feature type="signal peptide" evidence="2">
    <location>
        <begin position="1"/>
        <end position="25"/>
    </location>
</feature>
<dbReference type="GO" id="GO:0055085">
    <property type="term" value="P:transmembrane transport"/>
    <property type="evidence" value="ECO:0007669"/>
    <property type="project" value="InterPro"/>
</dbReference>
<protein>
    <submittedName>
        <fullName evidence="3">TRAP-type C4-dicarboxylate transport system, substrate-binding protein</fullName>
    </submittedName>
</protein>
<reference evidence="4" key="1">
    <citation type="submission" date="2017-03" db="EMBL/GenBank/DDBJ databases">
        <authorList>
            <person name="Monnet C."/>
        </authorList>
    </citation>
    <scope>NUCLEOTIDE SEQUENCE [LARGE SCALE GENOMIC DNA]</scope>
    <source>
        <strain evidence="4">SJ5-8</strain>
    </source>
</reference>
<name>A0A2H1L563_9MICO</name>
<dbReference type="EMBL" id="FXZM01000007">
    <property type="protein sequence ID" value="SMY12044.1"/>
    <property type="molecule type" value="Genomic_DNA"/>
</dbReference>
<proteinExistence type="predicted"/>
<gene>
    <name evidence="3" type="ORF">BJEO58_01638</name>
</gene>
<feature type="chain" id="PRO_5039209790" evidence="2">
    <location>
        <begin position="26"/>
        <end position="422"/>
    </location>
</feature>
<evidence type="ECO:0000256" key="1">
    <source>
        <dbReference type="ARBA" id="ARBA00022729"/>
    </source>
</evidence>
<dbReference type="InterPro" id="IPR018389">
    <property type="entry name" value="DctP_fam"/>
</dbReference>
<dbReference type="Pfam" id="PF03480">
    <property type="entry name" value="DctP"/>
    <property type="match status" value="1"/>
</dbReference>
<dbReference type="PROSITE" id="PS51257">
    <property type="entry name" value="PROKAR_LIPOPROTEIN"/>
    <property type="match status" value="1"/>
</dbReference>
<keyword evidence="4" id="KW-1185">Reference proteome</keyword>
<dbReference type="Proteomes" id="UP000234462">
    <property type="component" value="Unassembled WGS sequence"/>
</dbReference>
<organism evidence="3 4">
    <name type="scientific">Brevibacterium jeotgali</name>
    <dbReference type="NCBI Taxonomy" id="1262550"/>
    <lineage>
        <taxon>Bacteria</taxon>
        <taxon>Bacillati</taxon>
        <taxon>Actinomycetota</taxon>
        <taxon>Actinomycetes</taxon>
        <taxon>Micrococcales</taxon>
        <taxon>Brevibacteriaceae</taxon>
        <taxon>Brevibacterium</taxon>
    </lineage>
</organism>
<dbReference type="PANTHER" id="PTHR33376">
    <property type="match status" value="1"/>
</dbReference>
<evidence type="ECO:0000256" key="2">
    <source>
        <dbReference type="SAM" id="SignalP"/>
    </source>
</evidence>
<dbReference type="InterPro" id="IPR038404">
    <property type="entry name" value="TRAP_DctP_sf"/>
</dbReference>
<dbReference type="PANTHER" id="PTHR33376:SF15">
    <property type="entry name" value="BLL6794 PROTEIN"/>
    <property type="match status" value="1"/>
</dbReference>